<dbReference type="RefSeq" id="WP_259538470.1">
    <property type="nucleotide sequence ID" value="NZ_JANLCJ010000002.1"/>
</dbReference>
<accession>A0ABT2H143</accession>
<protein>
    <submittedName>
        <fullName evidence="1">Uncharacterized protein</fullName>
    </submittedName>
</protein>
<reference evidence="1" key="1">
    <citation type="submission" date="2022-08" db="EMBL/GenBank/DDBJ databases">
        <authorList>
            <person name="Deng Y."/>
            <person name="Han X.-F."/>
            <person name="Zhang Y.-Q."/>
        </authorList>
    </citation>
    <scope>NUCLEOTIDE SEQUENCE</scope>
    <source>
        <strain evidence="1">CPCC 203386</strain>
    </source>
</reference>
<organism evidence="1 2">
    <name type="scientific">Herbiconiux daphne</name>
    <dbReference type="NCBI Taxonomy" id="2970914"/>
    <lineage>
        <taxon>Bacteria</taxon>
        <taxon>Bacillati</taxon>
        <taxon>Actinomycetota</taxon>
        <taxon>Actinomycetes</taxon>
        <taxon>Micrococcales</taxon>
        <taxon>Microbacteriaceae</taxon>
        <taxon>Herbiconiux</taxon>
    </lineage>
</organism>
<evidence type="ECO:0000313" key="2">
    <source>
        <dbReference type="Proteomes" id="UP001165586"/>
    </source>
</evidence>
<dbReference type="EMBL" id="JANLCJ010000002">
    <property type="protein sequence ID" value="MCS5733653.1"/>
    <property type="molecule type" value="Genomic_DNA"/>
</dbReference>
<evidence type="ECO:0000313" key="1">
    <source>
        <dbReference type="EMBL" id="MCS5733653.1"/>
    </source>
</evidence>
<comment type="caution">
    <text evidence="1">The sequence shown here is derived from an EMBL/GenBank/DDBJ whole genome shotgun (WGS) entry which is preliminary data.</text>
</comment>
<keyword evidence="2" id="KW-1185">Reference proteome</keyword>
<proteinExistence type="predicted"/>
<gene>
    <name evidence="1" type="ORF">N1032_07865</name>
</gene>
<name>A0ABT2H143_9MICO</name>
<sequence length="47" mass="5407">MMAAFFRRFRRRVLVAAVLVRHPGGLAREQRALDADAPPIRHRQLLA</sequence>
<dbReference type="Proteomes" id="UP001165586">
    <property type="component" value="Unassembled WGS sequence"/>
</dbReference>